<dbReference type="Proteomes" id="UP001215280">
    <property type="component" value="Unassembled WGS sequence"/>
</dbReference>
<accession>A0AAD7NRY5</accession>
<comment type="caution">
    <text evidence="2">The sequence shown here is derived from an EMBL/GenBank/DDBJ whole genome shotgun (WGS) entry which is preliminary data.</text>
</comment>
<name>A0AAD7NRY5_9AGAR</name>
<evidence type="ECO:0000313" key="3">
    <source>
        <dbReference type="Proteomes" id="UP001215280"/>
    </source>
</evidence>
<feature type="compositionally biased region" description="Basic residues" evidence="1">
    <location>
        <begin position="219"/>
        <end position="230"/>
    </location>
</feature>
<evidence type="ECO:0000313" key="2">
    <source>
        <dbReference type="EMBL" id="KAJ7772706.1"/>
    </source>
</evidence>
<protein>
    <submittedName>
        <fullName evidence="2">Uncharacterized protein</fullName>
    </submittedName>
</protein>
<organism evidence="2 3">
    <name type="scientific">Mycena maculata</name>
    <dbReference type="NCBI Taxonomy" id="230809"/>
    <lineage>
        <taxon>Eukaryota</taxon>
        <taxon>Fungi</taxon>
        <taxon>Dikarya</taxon>
        <taxon>Basidiomycota</taxon>
        <taxon>Agaricomycotina</taxon>
        <taxon>Agaricomycetes</taxon>
        <taxon>Agaricomycetidae</taxon>
        <taxon>Agaricales</taxon>
        <taxon>Marasmiineae</taxon>
        <taxon>Mycenaceae</taxon>
        <taxon>Mycena</taxon>
    </lineage>
</organism>
<reference evidence="2" key="1">
    <citation type="submission" date="2023-03" db="EMBL/GenBank/DDBJ databases">
        <title>Massive genome expansion in bonnet fungi (Mycena s.s.) driven by repeated elements and novel gene families across ecological guilds.</title>
        <authorList>
            <consortium name="Lawrence Berkeley National Laboratory"/>
            <person name="Harder C.B."/>
            <person name="Miyauchi S."/>
            <person name="Viragh M."/>
            <person name="Kuo A."/>
            <person name="Thoen E."/>
            <person name="Andreopoulos B."/>
            <person name="Lu D."/>
            <person name="Skrede I."/>
            <person name="Drula E."/>
            <person name="Henrissat B."/>
            <person name="Morin E."/>
            <person name="Kohler A."/>
            <person name="Barry K."/>
            <person name="LaButti K."/>
            <person name="Morin E."/>
            <person name="Salamov A."/>
            <person name="Lipzen A."/>
            <person name="Mereny Z."/>
            <person name="Hegedus B."/>
            <person name="Baldrian P."/>
            <person name="Stursova M."/>
            <person name="Weitz H."/>
            <person name="Taylor A."/>
            <person name="Grigoriev I.V."/>
            <person name="Nagy L.G."/>
            <person name="Martin F."/>
            <person name="Kauserud H."/>
        </authorList>
    </citation>
    <scope>NUCLEOTIDE SEQUENCE</scope>
    <source>
        <strain evidence="2">CBHHK188m</strain>
    </source>
</reference>
<feature type="region of interest" description="Disordered" evidence="1">
    <location>
        <begin position="161"/>
        <end position="193"/>
    </location>
</feature>
<feature type="region of interest" description="Disordered" evidence="1">
    <location>
        <begin position="90"/>
        <end position="125"/>
    </location>
</feature>
<dbReference type="AlphaFoldDB" id="A0AAD7NRY5"/>
<gene>
    <name evidence="2" type="ORF">DFH07DRAFT_767996</name>
</gene>
<sequence length="517" mass="57104">MGWGSLKSLTGYGNSCLRDVPLEEESVRRKRWIGGVWLGNNKKSQARVHKKEANGARCRLAGFGLGIDGTPDGDMSWRFTFCFLPSSSSQGVRGGMGRRTPKAAATELRSPAAERRAESNRKAYKKYYNTRDCDARATVSGGRPGQPRRQLISARAMEKLRRRRWDPPKGGQLPAPSPEPSEILPIPLPRNVPENEARQILQDHRKKMERRAAEIEAHRARHSKKTRKKSGWAPDERAAALDAYRQQKAEAAASFQGMADEHARSDALDPLHVNSLLQINADATDESKRREDEVDVALTILALAGESPLDQDMGSVGEETRAPSSERTAPIGMVAGLQSDPQVDLSGEETDGFGVDRSKQHRGGLDFGEGAAADISLVRLYFVPRFICLTVIRFEEHARGNANDHGLGFRTLGSTLLDGGPSAWVYEVQAKVAELNSGDLSEPTLMEAMMWQEVSPVETEAWLPISSAGLAQVRAWRAGLAPENEWDASTARRMAQLAVQIPVDRMVDQIERRLWED</sequence>
<feature type="compositionally biased region" description="Basic and acidic residues" evidence="1">
    <location>
        <begin position="112"/>
        <end position="121"/>
    </location>
</feature>
<evidence type="ECO:0000256" key="1">
    <source>
        <dbReference type="SAM" id="MobiDB-lite"/>
    </source>
</evidence>
<proteinExistence type="predicted"/>
<feature type="region of interest" description="Disordered" evidence="1">
    <location>
        <begin position="215"/>
        <end position="235"/>
    </location>
</feature>
<dbReference type="EMBL" id="JARJLG010000019">
    <property type="protein sequence ID" value="KAJ7772706.1"/>
    <property type="molecule type" value="Genomic_DNA"/>
</dbReference>
<keyword evidence="3" id="KW-1185">Reference proteome</keyword>